<dbReference type="AlphaFoldDB" id="A0A9W6HPU0"/>
<keyword evidence="2" id="KW-1185">Reference proteome</keyword>
<dbReference type="RefSeq" id="WP_204938387.1">
    <property type="nucleotide sequence ID" value="NZ_BAAAUM010000001.1"/>
</dbReference>
<dbReference type="Proteomes" id="UP001142325">
    <property type="component" value="Unassembled WGS sequence"/>
</dbReference>
<gene>
    <name evidence="1" type="ORF">GCM10017596_04010</name>
</gene>
<accession>A0A9W6HPU0</accession>
<evidence type="ECO:0000313" key="2">
    <source>
        <dbReference type="Proteomes" id="UP001142325"/>
    </source>
</evidence>
<comment type="caution">
    <text evidence="1">The sequence shown here is derived from an EMBL/GenBank/DDBJ whole genome shotgun (WGS) entry which is preliminary data.</text>
</comment>
<proteinExistence type="predicted"/>
<organism evidence="1 2">
    <name type="scientific">Microbacterium keratanolyticum</name>
    <dbReference type="NCBI Taxonomy" id="67574"/>
    <lineage>
        <taxon>Bacteria</taxon>
        <taxon>Bacillati</taxon>
        <taxon>Actinomycetota</taxon>
        <taxon>Actinomycetes</taxon>
        <taxon>Micrococcales</taxon>
        <taxon>Microbacteriaceae</taxon>
        <taxon>Microbacterium</taxon>
    </lineage>
</organism>
<sequence>MSVLLADRAILDSPLDLVTSQEGRMLGLRLPASSHARIRPGVYARRAGIEALRSWERYALRVHAFRRQHPSAILALESAAVLHGLPLFGEPRDIQVYDPERPSSRRYGDVAVHTSRDALDVAEVSGALLTSLEETVIGLARVLPPAQALAVVDASISHADPNALDLRMLRERAAAQQNRRGNARLRWLWERADGASESPSESVSRAVIEWTGFETPVLQREYFYEGFHDRVDFSFPSCRAIGEADGWQKYVLADPAEAARRLAKEKHREDRLRRNGHPFARWELADAWRVEPLVRALRGAGLRPVRPRQAAFLASLARRPREKPHFA</sequence>
<dbReference type="EMBL" id="BSET01000001">
    <property type="protein sequence ID" value="GLK00686.1"/>
    <property type="molecule type" value="Genomic_DNA"/>
</dbReference>
<name>A0A9W6HPU0_9MICO</name>
<evidence type="ECO:0000313" key="1">
    <source>
        <dbReference type="EMBL" id="GLK00686.1"/>
    </source>
</evidence>
<protein>
    <submittedName>
        <fullName evidence="1">CTP synthase</fullName>
    </submittedName>
</protein>
<reference evidence="1" key="1">
    <citation type="journal article" date="2014" name="Int. J. Syst. Evol. Microbiol.">
        <title>Complete genome sequence of Corynebacterium casei LMG S-19264T (=DSM 44701T), isolated from a smear-ripened cheese.</title>
        <authorList>
            <consortium name="US DOE Joint Genome Institute (JGI-PGF)"/>
            <person name="Walter F."/>
            <person name="Albersmeier A."/>
            <person name="Kalinowski J."/>
            <person name="Ruckert C."/>
        </authorList>
    </citation>
    <scope>NUCLEOTIDE SEQUENCE</scope>
    <source>
        <strain evidence="1">VKM Ac-1958</strain>
    </source>
</reference>
<reference evidence="1" key="2">
    <citation type="submission" date="2023-01" db="EMBL/GenBank/DDBJ databases">
        <authorList>
            <person name="Sun Q."/>
            <person name="Evtushenko L."/>
        </authorList>
    </citation>
    <scope>NUCLEOTIDE SEQUENCE</scope>
    <source>
        <strain evidence="1">VKM Ac-1958</strain>
    </source>
</reference>